<gene>
    <name evidence="7" type="ORF">SAMN02745180_02438</name>
</gene>
<dbReference type="AlphaFoldDB" id="A0A1M5YTE2"/>
<name>A0A1M5YTE2_9FIRM</name>
<keyword evidence="4" id="KW-0238">DNA-binding</keyword>
<evidence type="ECO:0000256" key="4">
    <source>
        <dbReference type="ARBA" id="ARBA00023125"/>
    </source>
</evidence>
<dbReference type="InterPro" id="IPR014284">
    <property type="entry name" value="RNA_pol_sigma-70_dom"/>
</dbReference>
<dbReference type="EMBL" id="FQXR01000015">
    <property type="protein sequence ID" value="SHI15321.1"/>
    <property type="molecule type" value="Genomic_DNA"/>
</dbReference>
<dbReference type="InterPro" id="IPR007627">
    <property type="entry name" value="RNA_pol_sigma70_r2"/>
</dbReference>
<evidence type="ECO:0000259" key="6">
    <source>
        <dbReference type="Pfam" id="PF04542"/>
    </source>
</evidence>
<evidence type="ECO:0000256" key="1">
    <source>
        <dbReference type="ARBA" id="ARBA00010641"/>
    </source>
</evidence>
<accession>A0A1M5YTE2</accession>
<dbReference type="InterPro" id="IPR039425">
    <property type="entry name" value="RNA_pol_sigma-70-like"/>
</dbReference>
<feature type="domain" description="RNA polymerase sigma-70 region 2" evidence="6">
    <location>
        <begin position="21"/>
        <end position="83"/>
    </location>
</feature>
<evidence type="ECO:0000313" key="8">
    <source>
        <dbReference type="Proteomes" id="UP000184389"/>
    </source>
</evidence>
<reference evidence="7 8" key="1">
    <citation type="submission" date="2016-11" db="EMBL/GenBank/DDBJ databases">
        <authorList>
            <person name="Jaros S."/>
            <person name="Januszkiewicz K."/>
            <person name="Wedrychowicz H."/>
        </authorList>
    </citation>
    <scope>NUCLEOTIDE SEQUENCE [LARGE SCALE GENOMIC DNA]</scope>
    <source>
        <strain evidence="7 8">DSM 13106</strain>
    </source>
</reference>
<dbReference type="Proteomes" id="UP000184389">
    <property type="component" value="Unassembled WGS sequence"/>
</dbReference>
<dbReference type="SUPFAM" id="SSF88659">
    <property type="entry name" value="Sigma3 and sigma4 domains of RNA polymerase sigma factors"/>
    <property type="match status" value="1"/>
</dbReference>
<dbReference type="GO" id="GO:0006352">
    <property type="term" value="P:DNA-templated transcription initiation"/>
    <property type="evidence" value="ECO:0007669"/>
    <property type="project" value="InterPro"/>
</dbReference>
<dbReference type="Pfam" id="PF04542">
    <property type="entry name" value="Sigma70_r2"/>
    <property type="match status" value="1"/>
</dbReference>
<dbReference type="OrthoDB" id="2058874at2"/>
<sequence length="189" mass="22768">MNKNVQSHDDFYNEICNKYFKDVYEFCVYLTKGDKNLNDMVEECTQETFLEAKKQIEKLRKHPNIKGWLYVTAKNLINNSFRKYYIKNKYEITVPDEIICSSKIVLDELEKVIDDEIDVDKLKIDVLKRLKEEEYQFYMDYFVEKKPVKEMAEKHNISVSAIYTRIYRLKLKIKKIAVKEINQYIGKNM</sequence>
<dbReference type="GO" id="GO:0016987">
    <property type="term" value="F:sigma factor activity"/>
    <property type="evidence" value="ECO:0007669"/>
    <property type="project" value="UniProtKB-KW"/>
</dbReference>
<dbReference type="PANTHER" id="PTHR43133">
    <property type="entry name" value="RNA POLYMERASE ECF-TYPE SIGMA FACTO"/>
    <property type="match status" value="1"/>
</dbReference>
<dbReference type="PANTHER" id="PTHR43133:SF8">
    <property type="entry name" value="RNA POLYMERASE SIGMA FACTOR HI_1459-RELATED"/>
    <property type="match status" value="1"/>
</dbReference>
<proteinExistence type="inferred from homology"/>
<evidence type="ECO:0000313" key="7">
    <source>
        <dbReference type="EMBL" id="SHI15321.1"/>
    </source>
</evidence>
<dbReference type="GO" id="GO:0003677">
    <property type="term" value="F:DNA binding"/>
    <property type="evidence" value="ECO:0007669"/>
    <property type="project" value="UniProtKB-KW"/>
</dbReference>
<keyword evidence="5" id="KW-0804">Transcription</keyword>
<evidence type="ECO:0000256" key="2">
    <source>
        <dbReference type="ARBA" id="ARBA00023015"/>
    </source>
</evidence>
<dbReference type="Gene3D" id="1.10.1740.10">
    <property type="match status" value="1"/>
</dbReference>
<evidence type="ECO:0000256" key="5">
    <source>
        <dbReference type="ARBA" id="ARBA00023163"/>
    </source>
</evidence>
<keyword evidence="2" id="KW-0805">Transcription regulation</keyword>
<dbReference type="STRING" id="1123281.SAMN02745180_02438"/>
<dbReference type="SUPFAM" id="SSF88946">
    <property type="entry name" value="Sigma2 domain of RNA polymerase sigma factors"/>
    <property type="match status" value="1"/>
</dbReference>
<comment type="similarity">
    <text evidence="1">Belongs to the sigma-70 factor family. ECF subfamily.</text>
</comment>
<protein>
    <submittedName>
        <fullName evidence="7">RNA polymerase sigma-70 factor, ECF subfamily</fullName>
    </submittedName>
</protein>
<dbReference type="InterPro" id="IPR013324">
    <property type="entry name" value="RNA_pol_sigma_r3/r4-like"/>
</dbReference>
<keyword evidence="3" id="KW-0731">Sigma factor</keyword>
<organism evidence="7 8">
    <name type="scientific">Sporanaerobacter acetigenes DSM 13106</name>
    <dbReference type="NCBI Taxonomy" id="1123281"/>
    <lineage>
        <taxon>Bacteria</taxon>
        <taxon>Bacillati</taxon>
        <taxon>Bacillota</taxon>
        <taxon>Tissierellia</taxon>
        <taxon>Tissierellales</taxon>
        <taxon>Sporanaerobacteraceae</taxon>
        <taxon>Sporanaerobacter</taxon>
    </lineage>
</organism>
<evidence type="ECO:0000256" key="3">
    <source>
        <dbReference type="ARBA" id="ARBA00023082"/>
    </source>
</evidence>
<keyword evidence="8" id="KW-1185">Reference proteome</keyword>
<dbReference type="InterPro" id="IPR013325">
    <property type="entry name" value="RNA_pol_sigma_r2"/>
</dbReference>
<dbReference type="NCBIfam" id="TIGR02937">
    <property type="entry name" value="sigma70-ECF"/>
    <property type="match status" value="1"/>
</dbReference>
<dbReference type="RefSeq" id="WP_072745067.1">
    <property type="nucleotide sequence ID" value="NZ_FQXR01000015.1"/>
</dbReference>